<dbReference type="GO" id="GO:0004693">
    <property type="term" value="F:cyclin-dependent protein serine/threonine kinase activity"/>
    <property type="evidence" value="ECO:0007669"/>
    <property type="project" value="UniProtKB-EC"/>
</dbReference>
<evidence type="ECO:0000256" key="2">
    <source>
        <dbReference type="ARBA" id="ARBA00012425"/>
    </source>
</evidence>
<dbReference type="GO" id="GO:0005524">
    <property type="term" value="F:ATP binding"/>
    <property type="evidence" value="ECO:0007669"/>
    <property type="project" value="UniProtKB-KW"/>
</dbReference>
<dbReference type="EMBL" id="HBEA01011591">
    <property type="protein sequence ID" value="CAD8259356.1"/>
    <property type="molecule type" value="Transcribed_RNA"/>
</dbReference>
<keyword evidence="4" id="KW-0808">Transferase</keyword>
<dbReference type="EC" id="2.7.11.22" evidence="2"/>
<evidence type="ECO:0000313" key="15">
    <source>
        <dbReference type="EMBL" id="CAD8259356.1"/>
    </source>
</evidence>
<keyword evidence="7" id="KW-0067">ATP-binding</keyword>
<dbReference type="PANTHER" id="PTHR24056:SF171">
    <property type="entry name" value="CYCLIN-DEPENDENT KINASE 20"/>
    <property type="match status" value="1"/>
</dbReference>
<proteinExistence type="inferred from homology"/>
<evidence type="ECO:0000256" key="13">
    <source>
        <dbReference type="ARBA" id="ARBA00048367"/>
    </source>
</evidence>
<evidence type="ECO:0000256" key="12">
    <source>
        <dbReference type="ARBA" id="ARBA00047811"/>
    </source>
</evidence>
<comment type="catalytic activity">
    <reaction evidence="13">
        <text>L-seryl-[protein] + ATP = O-phospho-L-seryl-[protein] + ADP + H(+)</text>
        <dbReference type="Rhea" id="RHEA:17989"/>
        <dbReference type="Rhea" id="RHEA-COMP:9863"/>
        <dbReference type="Rhea" id="RHEA-COMP:11604"/>
        <dbReference type="ChEBI" id="CHEBI:15378"/>
        <dbReference type="ChEBI" id="CHEBI:29999"/>
        <dbReference type="ChEBI" id="CHEBI:30616"/>
        <dbReference type="ChEBI" id="CHEBI:83421"/>
        <dbReference type="ChEBI" id="CHEBI:456216"/>
        <dbReference type="EC" id="2.7.11.22"/>
    </reaction>
</comment>
<comment type="catalytic activity">
    <reaction evidence="12">
        <text>L-threonyl-[protein] + ATP = O-phospho-L-threonyl-[protein] + ADP + H(+)</text>
        <dbReference type="Rhea" id="RHEA:46608"/>
        <dbReference type="Rhea" id="RHEA-COMP:11060"/>
        <dbReference type="Rhea" id="RHEA-COMP:11605"/>
        <dbReference type="ChEBI" id="CHEBI:15378"/>
        <dbReference type="ChEBI" id="CHEBI:30013"/>
        <dbReference type="ChEBI" id="CHEBI:30616"/>
        <dbReference type="ChEBI" id="CHEBI:61977"/>
        <dbReference type="ChEBI" id="CHEBI:456216"/>
        <dbReference type="EC" id="2.7.11.22"/>
    </reaction>
</comment>
<keyword evidence="6" id="KW-0418">Kinase</keyword>
<gene>
    <name evidence="15" type="ORF">PPYR1160_LOCUS8858</name>
</gene>
<dbReference type="Gene3D" id="1.10.510.10">
    <property type="entry name" value="Transferase(Phosphotransferase) domain 1"/>
    <property type="match status" value="1"/>
</dbReference>
<accession>A0A7R9U9M2</accession>
<sequence>MDAADHAPQPKGPFAPKAPKERYARVRLLGRGAFGEVWLFRDRFEGRLVASKSISVRSRGGGSDLPKGAFREVMGLRQCEHENVIKLLDVVPGPGTLNLVLEYAPVDVSKIIDRAVEVPPLDVIKAITLGVLNALEHLHSQRLLHRDVKPGNLLLTMDGVMKLADFGLVTIFEEDASMTPTVATRWYRAPELLYGAKKYGPPVDVWSTGCVLAELLLLRPLFRGCSDIDQLSRVVRGRGTPSETRWPEARELPDFDKLCFPDSAPKPIARMLCTCDDPFVLDLAERMLDIDPAMRISALDALVHDAFFVPPMPASPSRLADFIEHLAQ</sequence>
<evidence type="ECO:0000256" key="8">
    <source>
        <dbReference type="ARBA" id="ARBA00038543"/>
    </source>
</evidence>
<evidence type="ECO:0000256" key="11">
    <source>
        <dbReference type="ARBA" id="ARBA00042858"/>
    </source>
</evidence>
<dbReference type="GO" id="GO:0005634">
    <property type="term" value="C:nucleus"/>
    <property type="evidence" value="ECO:0007669"/>
    <property type="project" value="TreeGrafter"/>
</dbReference>
<evidence type="ECO:0000256" key="1">
    <source>
        <dbReference type="ARBA" id="ARBA00006485"/>
    </source>
</evidence>
<comment type="similarity">
    <text evidence="1">Belongs to the protein kinase superfamily. CMGC Ser/Thr protein kinase family. CDC2/CDKX subfamily.</text>
</comment>
<evidence type="ECO:0000256" key="10">
    <source>
        <dbReference type="ARBA" id="ARBA00041902"/>
    </source>
</evidence>
<dbReference type="InterPro" id="IPR050108">
    <property type="entry name" value="CDK"/>
</dbReference>
<keyword evidence="5" id="KW-0547">Nucleotide-binding</keyword>
<evidence type="ECO:0000256" key="5">
    <source>
        <dbReference type="ARBA" id="ARBA00022741"/>
    </source>
</evidence>
<dbReference type="Pfam" id="PF00069">
    <property type="entry name" value="Pkinase"/>
    <property type="match status" value="1"/>
</dbReference>
<dbReference type="PROSITE" id="PS00108">
    <property type="entry name" value="PROTEIN_KINASE_ST"/>
    <property type="match status" value="1"/>
</dbReference>
<dbReference type="InterPro" id="IPR008271">
    <property type="entry name" value="Ser/Thr_kinase_AS"/>
</dbReference>
<evidence type="ECO:0000256" key="9">
    <source>
        <dbReference type="ARBA" id="ARBA00039612"/>
    </source>
</evidence>
<feature type="domain" description="Protein kinase" evidence="14">
    <location>
        <begin position="23"/>
        <end position="307"/>
    </location>
</feature>
<dbReference type="PROSITE" id="PS50011">
    <property type="entry name" value="PROTEIN_KINASE_DOM"/>
    <property type="match status" value="1"/>
</dbReference>
<dbReference type="SUPFAM" id="SSF56112">
    <property type="entry name" value="Protein kinase-like (PK-like)"/>
    <property type="match status" value="1"/>
</dbReference>
<dbReference type="InterPro" id="IPR011009">
    <property type="entry name" value="Kinase-like_dom_sf"/>
</dbReference>
<organism evidence="15">
    <name type="scientific">Pinguiococcus pyrenoidosus</name>
    <dbReference type="NCBI Taxonomy" id="172671"/>
    <lineage>
        <taxon>Eukaryota</taxon>
        <taxon>Sar</taxon>
        <taxon>Stramenopiles</taxon>
        <taxon>Ochrophyta</taxon>
        <taxon>Pinguiophyceae</taxon>
        <taxon>Pinguiochrysidales</taxon>
        <taxon>Pinguiochrysidaceae</taxon>
        <taxon>Pinguiococcus</taxon>
    </lineage>
</organism>
<name>A0A7R9U9M2_9STRA</name>
<dbReference type="InterPro" id="IPR000719">
    <property type="entry name" value="Prot_kinase_dom"/>
</dbReference>
<dbReference type="AlphaFoldDB" id="A0A7R9U9M2"/>
<evidence type="ECO:0000256" key="3">
    <source>
        <dbReference type="ARBA" id="ARBA00022527"/>
    </source>
</evidence>
<evidence type="ECO:0000256" key="6">
    <source>
        <dbReference type="ARBA" id="ARBA00022777"/>
    </source>
</evidence>
<evidence type="ECO:0000256" key="7">
    <source>
        <dbReference type="ARBA" id="ARBA00022840"/>
    </source>
</evidence>
<keyword evidence="3" id="KW-0723">Serine/threonine-protein kinase</keyword>
<dbReference type="SMART" id="SM00220">
    <property type="entry name" value="S_TKc"/>
    <property type="match status" value="1"/>
</dbReference>
<dbReference type="Gene3D" id="3.30.200.20">
    <property type="entry name" value="Phosphorylase Kinase, domain 1"/>
    <property type="match status" value="1"/>
</dbReference>
<evidence type="ECO:0000256" key="4">
    <source>
        <dbReference type="ARBA" id="ARBA00022679"/>
    </source>
</evidence>
<evidence type="ECO:0000259" key="14">
    <source>
        <dbReference type="PROSITE" id="PS50011"/>
    </source>
</evidence>
<reference evidence="15" key="1">
    <citation type="submission" date="2021-01" db="EMBL/GenBank/DDBJ databases">
        <authorList>
            <person name="Corre E."/>
            <person name="Pelletier E."/>
            <person name="Niang G."/>
            <person name="Scheremetjew M."/>
            <person name="Finn R."/>
            <person name="Kale V."/>
            <person name="Holt S."/>
            <person name="Cochrane G."/>
            <person name="Meng A."/>
            <person name="Brown T."/>
            <person name="Cohen L."/>
        </authorList>
    </citation>
    <scope>NUCLEOTIDE SEQUENCE</scope>
    <source>
        <strain evidence="15">CCMP2078</strain>
    </source>
</reference>
<dbReference type="FunFam" id="1.10.510.10:FF:000624">
    <property type="entry name" value="Mitogen-activated protein kinase"/>
    <property type="match status" value="1"/>
</dbReference>
<comment type="subunit">
    <text evidence="8">May form a complex composed of at least the catalytic subunit CRK2 and a cyclin.</text>
</comment>
<protein>
    <recommendedName>
        <fullName evidence="9">Cyclin-dependent kinase 2 homolog</fullName>
        <ecNumber evidence="2">2.7.11.22</ecNumber>
    </recommendedName>
    <alternativeName>
        <fullName evidence="10">Cell division control protein 2 homolog</fullName>
    </alternativeName>
    <alternativeName>
        <fullName evidence="11">cdc2-related kinase 2</fullName>
    </alternativeName>
</protein>
<dbReference type="PANTHER" id="PTHR24056">
    <property type="entry name" value="CELL DIVISION PROTEIN KINASE"/>
    <property type="match status" value="1"/>
</dbReference>